<evidence type="ECO:0000313" key="1">
    <source>
        <dbReference type="EMBL" id="OAQ26701.1"/>
    </source>
</evidence>
<dbReference type="EMBL" id="KV442064">
    <property type="protein sequence ID" value="OAQ26701.1"/>
    <property type="molecule type" value="Genomic_DNA"/>
</dbReference>
<gene>
    <name evidence="1" type="ORF">K457DRAFT_21882</name>
</gene>
<keyword evidence="2" id="KW-1185">Reference proteome</keyword>
<sequence>MIYPHDVFNNATTDQRQRIFLWIQDPQAAVESVATSSTKQGRAPTANVSKKLQSKGTIRKVRVVGVLEMLFEAGSVFAGYISRAYERMTVEEKELLSEQILFLPSEEGDGRLDTEEEQHWTVTMALDALFAICNRGDNRPGSRGDTWASLVQRPTDNAKYLKYFTEPSHKKRVIPPYIGSCAESPSCGAFRVCFDTDTFNLNSRRHSCKGRGLKNMDVIKESWIWSFDELPHDFVRYLWYGMRDQGASDEVSAKLLEWSMTSEDVECFHEYRKAKEAKGGLQYITLETPQSIAKTVLHKFVGYLETQASERIWKPRCSATIAWERTQGISAKDKTSKYTGPRGDWSQGYGYITRDGFCPCGASLATHEDRICPGATKEPHAADERLLEILFSSVIAMKSSSQSQVSDRTVTDGWFTEEFGL</sequence>
<protein>
    <submittedName>
        <fullName evidence="1">Uncharacterized protein</fullName>
    </submittedName>
</protein>
<proteinExistence type="predicted"/>
<name>A0A197JQG2_9FUNG</name>
<dbReference type="Proteomes" id="UP000078512">
    <property type="component" value="Unassembled WGS sequence"/>
</dbReference>
<evidence type="ECO:0000313" key="2">
    <source>
        <dbReference type="Proteomes" id="UP000078512"/>
    </source>
</evidence>
<dbReference type="AlphaFoldDB" id="A0A197JQG2"/>
<organism evidence="1 2">
    <name type="scientific">Linnemannia elongata AG-77</name>
    <dbReference type="NCBI Taxonomy" id="1314771"/>
    <lineage>
        <taxon>Eukaryota</taxon>
        <taxon>Fungi</taxon>
        <taxon>Fungi incertae sedis</taxon>
        <taxon>Mucoromycota</taxon>
        <taxon>Mortierellomycotina</taxon>
        <taxon>Mortierellomycetes</taxon>
        <taxon>Mortierellales</taxon>
        <taxon>Mortierellaceae</taxon>
        <taxon>Linnemannia</taxon>
    </lineage>
</organism>
<accession>A0A197JQG2</accession>
<reference evidence="1 2" key="1">
    <citation type="submission" date="2016-05" db="EMBL/GenBank/DDBJ databases">
        <title>Genome sequencing reveals origins of a unique bacterial endosymbiosis in the earliest lineages of terrestrial Fungi.</title>
        <authorList>
            <consortium name="DOE Joint Genome Institute"/>
            <person name="Uehling J."/>
            <person name="Gryganskyi A."/>
            <person name="Hameed K."/>
            <person name="Tschaplinski T."/>
            <person name="Misztal P."/>
            <person name="Wu S."/>
            <person name="Desiro A."/>
            <person name="Vande Pol N."/>
            <person name="Du Z.-Y."/>
            <person name="Zienkiewicz A."/>
            <person name="Zienkiewicz K."/>
            <person name="Morin E."/>
            <person name="Tisserant E."/>
            <person name="Splivallo R."/>
            <person name="Hainaut M."/>
            <person name="Henrissat B."/>
            <person name="Ohm R."/>
            <person name="Kuo A."/>
            <person name="Yan J."/>
            <person name="Lipzen A."/>
            <person name="Nolan M."/>
            <person name="Labutti K."/>
            <person name="Barry K."/>
            <person name="Goldstein A."/>
            <person name="Labbe J."/>
            <person name="Schadt C."/>
            <person name="Tuskan G."/>
            <person name="Grigoriev I."/>
            <person name="Martin F."/>
            <person name="Vilgalys R."/>
            <person name="Bonito G."/>
        </authorList>
    </citation>
    <scope>NUCLEOTIDE SEQUENCE [LARGE SCALE GENOMIC DNA]</scope>
    <source>
        <strain evidence="1 2">AG-77</strain>
    </source>
</reference>
<dbReference type="OrthoDB" id="2386076at2759"/>